<dbReference type="Proteomes" id="UP000269669">
    <property type="component" value="Unassembled WGS sequence"/>
</dbReference>
<organism evidence="3 4">
    <name type="scientific">Edaphobacter aggregans</name>
    <dbReference type="NCBI Taxonomy" id="570835"/>
    <lineage>
        <taxon>Bacteria</taxon>
        <taxon>Pseudomonadati</taxon>
        <taxon>Acidobacteriota</taxon>
        <taxon>Terriglobia</taxon>
        <taxon>Terriglobales</taxon>
        <taxon>Acidobacteriaceae</taxon>
        <taxon>Edaphobacter</taxon>
    </lineage>
</organism>
<dbReference type="EMBL" id="RSDW01000001">
    <property type="protein sequence ID" value="RSL16358.1"/>
    <property type="molecule type" value="Genomic_DNA"/>
</dbReference>
<keyword evidence="1" id="KW-0472">Membrane</keyword>
<dbReference type="PROSITE" id="PS51257">
    <property type="entry name" value="PROKAR_LIPOPROTEIN"/>
    <property type="match status" value="1"/>
</dbReference>
<evidence type="ECO:0000313" key="4">
    <source>
        <dbReference type="Proteomes" id="UP000269669"/>
    </source>
</evidence>
<feature type="transmembrane region" description="Helical" evidence="1">
    <location>
        <begin position="251"/>
        <end position="275"/>
    </location>
</feature>
<dbReference type="OrthoDB" id="109255at2"/>
<feature type="transmembrane region" description="Helical" evidence="1">
    <location>
        <begin position="21"/>
        <end position="39"/>
    </location>
</feature>
<dbReference type="Pfam" id="PF20604">
    <property type="entry name" value="DUF6798"/>
    <property type="match status" value="1"/>
</dbReference>
<feature type="domain" description="DUF6798" evidence="2">
    <location>
        <begin position="388"/>
        <end position="434"/>
    </location>
</feature>
<comment type="caution">
    <text evidence="3">The sequence shown here is derived from an EMBL/GenBank/DDBJ whole genome shotgun (WGS) entry which is preliminary data.</text>
</comment>
<feature type="transmembrane region" description="Helical" evidence="1">
    <location>
        <begin position="287"/>
        <end position="308"/>
    </location>
</feature>
<gene>
    <name evidence="3" type="ORF">EDE15_1870</name>
</gene>
<keyword evidence="1" id="KW-1133">Transmembrane helix</keyword>
<dbReference type="AlphaFoldDB" id="A0A3R9P960"/>
<sequence>MIKHQQHPSASKQTSKIHCPLLPLFLLACVAILIQGYHLGVNDSEIFLPAIKQVADPQLYPFGAEFFLTHARLSLFAPIIGHSAHWLHLPTDLAIFLWHIGSVFLILIAAWQLACLCFQNARARWSSVTLLTALLPIPVAGTALAISDNYLTPRSLSTPLAMLAVASLLRGQKGATAIWLLLTTLIHPQMAAYAFVLCLFLSIPLQRFRKTQTGTKHALATHALLFASPPGSFALVPTEGIYRQVLYSRTFFFASLWTWYEWLGVFAPLAILFWLSRLRPRATLPTFHRLSSALVPFGLAATLVFITLSSNPRFENLVKLQPMRCFHLIYIVMFLLIGGLLGEYLLQSHPWRWAALFLPLAAGMFFMDRSTYQHSRHVEWPLTAPRNPWSQAFLWIRTNTPKDAVFAIDPNYMAINSDDQHGFRALAERSMLADNIKDSGAVTMFPALVTDWQQQQEAQRGFTHFTLADYQRLATQYPVTWTVTQNPIPSLDCPYRNDEVAVCRIPR</sequence>
<proteinExistence type="predicted"/>
<feature type="transmembrane region" description="Helical" evidence="1">
    <location>
        <begin position="177"/>
        <end position="201"/>
    </location>
</feature>
<evidence type="ECO:0000313" key="3">
    <source>
        <dbReference type="EMBL" id="RSL16358.1"/>
    </source>
</evidence>
<feature type="transmembrane region" description="Helical" evidence="1">
    <location>
        <begin position="328"/>
        <end position="345"/>
    </location>
</feature>
<evidence type="ECO:0000256" key="1">
    <source>
        <dbReference type="SAM" id="Phobius"/>
    </source>
</evidence>
<evidence type="ECO:0000259" key="2">
    <source>
        <dbReference type="Pfam" id="PF20604"/>
    </source>
</evidence>
<feature type="transmembrane region" description="Helical" evidence="1">
    <location>
        <begin position="95"/>
        <end position="118"/>
    </location>
</feature>
<keyword evidence="4" id="KW-1185">Reference proteome</keyword>
<protein>
    <recommendedName>
        <fullName evidence="2">DUF6798 domain-containing protein</fullName>
    </recommendedName>
</protein>
<dbReference type="RefSeq" id="WP_125484974.1">
    <property type="nucleotide sequence ID" value="NZ_RSDW01000001.1"/>
</dbReference>
<dbReference type="InterPro" id="IPR046477">
    <property type="entry name" value="DUF6798"/>
</dbReference>
<keyword evidence="1" id="KW-0812">Transmembrane</keyword>
<reference evidence="3 4" key="1">
    <citation type="submission" date="2018-12" db="EMBL/GenBank/DDBJ databases">
        <title>Sequencing of bacterial isolates from soil warming experiment in Harvard Forest, Massachusetts, USA.</title>
        <authorList>
            <person name="Deangelis K."/>
        </authorList>
    </citation>
    <scope>NUCLEOTIDE SEQUENCE [LARGE SCALE GENOMIC DNA]</scope>
    <source>
        <strain evidence="3 4">EB153</strain>
    </source>
</reference>
<feature type="transmembrane region" description="Helical" evidence="1">
    <location>
        <begin position="351"/>
        <end position="367"/>
    </location>
</feature>
<accession>A0A3R9P960</accession>
<name>A0A3R9P960_9BACT</name>
<feature type="transmembrane region" description="Helical" evidence="1">
    <location>
        <begin position="125"/>
        <end position="146"/>
    </location>
</feature>